<dbReference type="GO" id="GO:0016787">
    <property type="term" value="F:hydrolase activity"/>
    <property type="evidence" value="ECO:0007669"/>
    <property type="project" value="UniProtKB-KW"/>
</dbReference>
<reference evidence="4" key="1">
    <citation type="submission" date="2016-10" db="EMBL/GenBank/DDBJ databases">
        <authorList>
            <person name="Varghese N."/>
            <person name="Submissions S."/>
        </authorList>
    </citation>
    <scope>NUCLEOTIDE SEQUENCE [LARGE SCALE GENOMIC DNA]</scope>
    <source>
        <strain evidence="4">S9</strain>
    </source>
</reference>
<gene>
    <name evidence="3" type="ORF">SAMN05518684_103228</name>
</gene>
<dbReference type="InterPro" id="IPR042001">
    <property type="entry name" value="Sortase_F"/>
</dbReference>
<accession>A0A1H9RM58</accession>
<organism evidence="3 4">
    <name type="scientific">Salipaludibacillus aurantiacus</name>
    <dbReference type="NCBI Taxonomy" id="1601833"/>
    <lineage>
        <taxon>Bacteria</taxon>
        <taxon>Bacillati</taxon>
        <taxon>Bacillota</taxon>
        <taxon>Bacilli</taxon>
        <taxon>Bacillales</taxon>
        <taxon>Bacillaceae</taxon>
    </lineage>
</organism>
<evidence type="ECO:0000313" key="4">
    <source>
        <dbReference type="Proteomes" id="UP000198571"/>
    </source>
</evidence>
<evidence type="ECO:0000256" key="1">
    <source>
        <dbReference type="ARBA" id="ARBA00022801"/>
    </source>
</evidence>
<dbReference type="Pfam" id="PF04203">
    <property type="entry name" value="Sortase"/>
    <property type="match status" value="1"/>
</dbReference>
<dbReference type="EMBL" id="FOGT01000003">
    <property type="protein sequence ID" value="SER73707.1"/>
    <property type="molecule type" value="Genomic_DNA"/>
</dbReference>
<keyword evidence="1" id="KW-0378">Hydrolase</keyword>
<dbReference type="SUPFAM" id="SSF63817">
    <property type="entry name" value="Sortase"/>
    <property type="match status" value="1"/>
</dbReference>
<feature type="active site" description="Acyl-thioester intermediate" evidence="2">
    <location>
        <position position="150"/>
    </location>
</feature>
<dbReference type="InterPro" id="IPR005754">
    <property type="entry name" value="Sortase"/>
</dbReference>
<name>A0A1H9RM58_9BACI</name>
<protein>
    <submittedName>
        <fullName evidence="3">Sortase family protein</fullName>
    </submittedName>
</protein>
<evidence type="ECO:0000256" key="2">
    <source>
        <dbReference type="PIRSR" id="PIRSR605754-1"/>
    </source>
</evidence>
<dbReference type="CDD" id="cd05829">
    <property type="entry name" value="Sortase_F"/>
    <property type="match status" value="1"/>
</dbReference>
<sequence>MVMSAGVLLFGSNVHASASAEGLTAQGVTPVLIHIPKFNLSVTVESCSLKKDGSLELPESGDVAGWFTNSSKPGASGNAVIAGHVDDFTGPAAFFPLKNLVAGDEIIVESADSQTLVFQVTDLKAYPRENAPIQQIFGYSSKPRLNLITCHGLFNRDLKTHEERLVIFTDLKG</sequence>
<dbReference type="RefSeq" id="WP_093048123.1">
    <property type="nucleotide sequence ID" value="NZ_FOGT01000003.1"/>
</dbReference>
<proteinExistence type="predicted"/>
<feature type="active site" description="Proton donor/acceptor" evidence="2">
    <location>
        <position position="84"/>
    </location>
</feature>
<evidence type="ECO:0000313" key="3">
    <source>
        <dbReference type="EMBL" id="SER73707.1"/>
    </source>
</evidence>
<dbReference type="InterPro" id="IPR023365">
    <property type="entry name" value="Sortase_dom-sf"/>
</dbReference>
<dbReference type="Proteomes" id="UP000198571">
    <property type="component" value="Unassembled WGS sequence"/>
</dbReference>
<keyword evidence="4" id="KW-1185">Reference proteome</keyword>
<dbReference type="AlphaFoldDB" id="A0A1H9RM58"/>
<dbReference type="STRING" id="1601833.SAMN05518684_103228"/>
<dbReference type="Gene3D" id="2.40.260.10">
    <property type="entry name" value="Sortase"/>
    <property type="match status" value="1"/>
</dbReference>
<dbReference type="OrthoDB" id="525039at2"/>